<proteinExistence type="predicted"/>
<reference evidence="1" key="1">
    <citation type="submission" date="2022-10" db="EMBL/GenBank/DDBJ databases">
        <title>The complete genomes of actinobacterial strains from the NBC collection.</title>
        <authorList>
            <person name="Joergensen T.S."/>
            <person name="Alvarez Arevalo M."/>
            <person name="Sterndorff E.B."/>
            <person name="Faurdal D."/>
            <person name="Vuksanovic O."/>
            <person name="Mourched A.-S."/>
            <person name="Charusanti P."/>
            <person name="Shaw S."/>
            <person name="Blin K."/>
            <person name="Weber T."/>
        </authorList>
    </citation>
    <scope>NUCLEOTIDE SEQUENCE</scope>
    <source>
        <strain evidence="1">NBC_00119</strain>
    </source>
</reference>
<dbReference type="EMBL" id="CP108195">
    <property type="protein sequence ID" value="WTS19142.1"/>
    <property type="molecule type" value="Genomic_DNA"/>
</dbReference>
<accession>A0AAU1UPL8</accession>
<protein>
    <submittedName>
        <fullName evidence="1">Uncharacterized protein</fullName>
    </submittedName>
</protein>
<dbReference type="AlphaFoldDB" id="A0AAU1UPL8"/>
<organism evidence="1">
    <name type="scientific">Streptomyces sp. NBC_00119</name>
    <dbReference type="NCBI Taxonomy" id="2975659"/>
    <lineage>
        <taxon>Bacteria</taxon>
        <taxon>Bacillati</taxon>
        <taxon>Actinomycetota</taxon>
        <taxon>Actinomycetes</taxon>
        <taxon>Kitasatosporales</taxon>
        <taxon>Streptomycetaceae</taxon>
        <taxon>Streptomyces</taxon>
    </lineage>
</organism>
<evidence type="ECO:0000313" key="1">
    <source>
        <dbReference type="EMBL" id="WTS19142.1"/>
    </source>
</evidence>
<name>A0AAU1UPL8_9ACTN</name>
<sequence>MPQAAEADPGSRAKKFVDVYDQGGRTPAEVRAALLTDHVFGLPAARGAPAHAAAGGNAHLLLIGRAEGAPAVHGTEMYALVGQEKPVILSPVYAVTRRLLSLPAMLLPRDVSKDSESLVLRHENAVLRRHVPRMRYEPAHRLWFASHAGSVAEVTGKTWAQRWRGVRWERPRPAAPAVPGSASATAR</sequence>
<gene>
    <name evidence="1" type="ORF">OHU69_41045</name>
</gene>